<dbReference type="Proteomes" id="UP001499924">
    <property type="component" value="Unassembled WGS sequence"/>
</dbReference>
<protein>
    <submittedName>
        <fullName evidence="2">(2Fe-2S)-binding protein</fullName>
    </submittedName>
</protein>
<keyword evidence="3" id="KW-1185">Reference proteome</keyword>
<evidence type="ECO:0000313" key="3">
    <source>
        <dbReference type="Proteomes" id="UP001499924"/>
    </source>
</evidence>
<sequence>MTALPFGHQRVDRSLAAAGALGPFFRVDDHPSPDWTSWAALSTDPKALRFRTEEVHAALAAWKPVPDIEPAVVASLTHLGLVARLVSPLLGAALLSGVLPVTPVENVHVHLTGANPLPLALSATSAVAVGSAEELADALHLHWLTPAVRPLTAAVRAVCSVSPRLLDGNVTSAVAGALRMAGVARPELAARADAVLDALLRSGPLEGTGRRREDGSFVRRSCCLCYRLPDAGTCGDCILDARR</sequence>
<gene>
    <name evidence="2" type="ORF">GCM10010531_16350</name>
</gene>
<feature type="domain" description="Ferric siderophore reductase C-terminal" evidence="1">
    <location>
        <begin position="219"/>
        <end position="237"/>
    </location>
</feature>
<evidence type="ECO:0000313" key="2">
    <source>
        <dbReference type="EMBL" id="GAA3164714.1"/>
    </source>
</evidence>
<comment type="caution">
    <text evidence="2">The sequence shown here is derived from an EMBL/GenBank/DDBJ whole genome shotgun (WGS) entry which is preliminary data.</text>
</comment>
<proteinExistence type="predicted"/>
<dbReference type="Pfam" id="PF11575">
    <property type="entry name" value="FhuF_C"/>
    <property type="match status" value="1"/>
</dbReference>
<name>A0ABP6P1K9_9ACTN</name>
<accession>A0ABP6P1K9</accession>
<organism evidence="2 3">
    <name type="scientific">Blastococcus jejuensis</name>
    <dbReference type="NCBI Taxonomy" id="351224"/>
    <lineage>
        <taxon>Bacteria</taxon>
        <taxon>Bacillati</taxon>
        <taxon>Actinomycetota</taxon>
        <taxon>Actinomycetes</taxon>
        <taxon>Geodermatophilales</taxon>
        <taxon>Geodermatophilaceae</taxon>
        <taxon>Blastococcus</taxon>
    </lineage>
</organism>
<dbReference type="InterPro" id="IPR024726">
    <property type="entry name" value="FhuF_C"/>
</dbReference>
<dbReference type="EMBL" id="BAAAVV010000003">
    <property type="protein sequence ID" value="GAA3164714.1"/>
    <property type="molecule type" value="Genomic_DNA"/>
</dbReference>
<evidence type="ECO:0000259" key="1">
    <source>
        <dbReference type="Pfam" id="PF11575"/>
    </source>
</evidence>
<reference evidence="3" key="1">
    <citation type="journal article" date="2019" name="Int. J. Syst. Evol. Microbiol.">
        <title>The Global Catalogue of Microorganisms (GCM) 10K type strain sequencing project: providing services to taxonomists for standard genome sequencing and annotation.</title>
        <authorList>
            <consortium name="The Broad Institute Genomics Platform"/>
            <consortium name="The Broad Institute Genome Sequencing Center for Infectious Disease"/>
            <person name="Wu L."/>
            <person name="Ma J."/>
        </authorList>
    </citation>
    <scope>NUCLEOTIDE SEQUENCE [LARGE SCALE GENOMIC DNA]</scope>
    <source>
        <strain evidence="3">JCM 15614</strain>
    </source>
</reference>